<sequence>LQNDHHEMHNLINDPSYKDITEQLKARMTQLRKELNDPDL</sequence>
<comment type="caution">
    <text evidence="1">The sequence shown here is derived from an EMBL/GenBank/DDBJ whole genome shotgun (WGS) entry which is preliminary data.</text>
</comment>
<gene>
    <name evidence="1" type="ORF">S06H3_44907</name>
</gene>
<evidence type="ECO:0000313" key="1">
    <source>
        <dbReference type="EMBL" id="GAI43408.1"/>
    </source>
</evidence>
<proteinExistence type="predicted"/>
<dbReference type="SUPFAM" id="SSF53649">
    <property type="entry name" value="Alkaline phosphatase-like"/>
    <property type="match status" value="1"/>
</dbReference>
<organism evidence="1">
    <name type="scientific">marine sediment metagenome</name>
    <dbReference type="NCBI Taxonomy" id="412755"/>
    <lineage>
        <taxon>unclassified sequences</taxon>
        <taxon>metagenomes</taxon>
        <taxon>ecological metagenomes</taxon>
    </lineage>
</organism>
<accession>X1NIG7</accession>
<dbReference type="Gene3D" id="3.40.720.10">
    <property type="entry name" value="Alkaline Phosphatase, subunit A"/>
    <property type="match status" value="1"/>
</dbReference>
<reference evidence="1" key="1">
    <citation type="journal article" date="2014" name="Front. Microbiol.">
        <title>High frequency of phylogenetically diverse reductive dehalogenase-homologous genes in deep subseafloor sedimentary metagenomes.</title>
        <authorList>
            <person name="Kawai M."/>
            <person name="Futagami T."/>
            <person name="Toyoda A."/>
            <person name="Takaki Y."/>
            <person name="Nishi S."/>
            <person name="Hori S."/>
            <person name="Arai W."/>
            <person name="Tsubouchi T."/>
            <person name="Morono Y."/>
            <person name="Uchiyama I."/>
            <person name="Ito T."/>
            <person name="Fujiyama A."/>
            <person name="Inagaki F."/>
            <person name="Takami H."/>
        </authorList>
    </citation>
    <scope>NUCLEOTIDE SEQUENCE</scope>
    <source>
        <strain evidence="1">Expedition CK06-06</strain>
    </source>
</reference>
<name>X1NIG7_9ZZZZ</name>
<feature type="non-terminal residue" evidence="1">
    <location>
        <position position="1"/>
    </location>
</feature>
<dbReference type="AlphaFoldDB" id="X1NIG7"/>
<dbReference type="InterPro" id="IPR017850">
    <property type="entry name" value="Alkaline_phosphatase_core_sf"/>
</dbReference>
<dbReference type="EMBL" id="BARV01027982">
    <property type="protein sequence ID" value="GAI43408.1"/>
    <property type="molecule type" value="Genomic_DNA"/>
</dbReference>
<protein>
    <submittedName>
        <fullName evidence="1">Uncharacterized protein</fullName>
    </submittedName>
</protein>